<evidence type="ECO:0000313" key="9">
    <source>
        <dbReference type="Proteomes" id="UP001329313"/>
    </source>
</evidence>
<dbReference type="Gene3D" id="1.20.1720.10">
    <property type="entry name" value="Multidrug resistance protein D"/>
    <property type="match status" value="1"/>
</dbReference>
<evidence type="ECO:0000256" key="7">
    <source>
        <dbReference type="SAM" id="Phobius"/>
    </source>
</evidence>
<dbReference type="NCBIfam" id="TIGR00710">
    <property type="entry name" value="efflux_Bcr_CflA"/>
    <property type="match status" value="1"/>
</dbReference>
<dbReference type="InterPro" id="IPR005829">
    <property type="entry name" value="Sugar_transporter_CS"/>
</dbReference>
<evidence type="ECO:0000256" key="6">
    <source>
        <dbReference type="ARBA" id="ARBA00023136"/>
    </source>
</evidence>
<dbReference type="Proteomes" id="UP001329313">
    <property type="component" value="Chromosome"/>
</dbReference>
<proteinExistence type="predicted"/>
<keyword evidence="3" id="KW-1003">Cell membrane</keyword>
<feature type="transmembrane region" description="Helical" evidence="7">
    <location>
        <begin position="251"/>
        <end position="272"/>
    </location>
</feature>
<dbReference type="InterPro" id="IPR036259">
    <property type="entry name" value="MFS_trans_sf"/>
</dbReference>
<protein>
    <submittedName>
        <fullName evidence="8">Multidrug effflux MFS transporter</fullName>
    </submittedName>
</protein>
<evidence type="ECO:0000256" key="3">
    <source>
        <dbReference type="ARBA" id="ARBA00022475"/>
    </source>
</evidence>
<keyword evidence="4 7" id="KW-0812">Transmembrane</keyword>
<feature type="transmembrane region" description="Helical" evidence="7">
    <location>
        <begin position="310"/>
        <end position="333"/>
    </location>
</feature>
<feature type="transmembrane region" description="Helical" evidence="7">
    <location>
        <begin position="7"/>
        <end position="26"/>
    </location>
</feature>
<feature type="transmembrane region" description="Helical" evidence="7">
    <location>
        <begin position="77"/>
        <end position="94"/>
    </location>
</feature>
<reference evidence="8 9" key="1">
    <citation type="submission" date="2023-10" db="EMBL/GenBank/DDBJ databases">
        <title>Y20.</title>
        <authorList>
            <person name="Zhang G."/>
            <person name="Ding Y."/>
        </authorList>
    </citation>
    <scope>NUCLEOTIDE SEQUENCE [LARGE SCALE GENOMIC DNA]</scope>
    <source>
        <strain evidence="8 9">Y20</strain>
    </source>
</reference>
<dbReference type="CDD" id="cd17320">
    <property type="entry name" value="MFS_MdfA_MDR_like"/>
    <property type="match status" value="1"/>
</dbReference>
<keyword evidence="5 7" id="KW-1133">Transmembrane helix</keyword>
<dbReference type="EMBL" id="CP137080">
    <property type="protein sequence ID" value="WOQ70111.1"/>
    <property type="molecule type" value="Genomic_DNA"/>
</dbReference>
<evidence type="ECO:0000256" key="5">
    <source>
        <dbReference type="ARBA" id="ARBA00022989"/>
    </source>
</evidence>
<sequence>MRREPRLTPALLTALGFITAVGPVAVDFYLPSFTDIGSDLGAGASAVQLTLTGFLVGVACGQLLLGPLSDRLGRRRVLVAGMAVFALASAAMVFSPSIEVFVALRAVQGFAGAVGMVLGRAIAVDLAGPAKAVRPLSLIMTLVGLGPIVGPPVGGILAGVWGWRGTLGAMAVFAAMMFVLALVVIPESLPPDRRARGGVGAVVRGLGGLLREPGFRGYLVAFALGFGALMAYLSASPFVAQVVLGLDPVEYGLTFAIGASGMVVANLVNAAIAPRVGPRRMLAVGQGMLLGAGIVLVVLSAAGILQVWSFLALVIPLCAGTGLIMSNATALALARADGRRGAGSALLGAGQFTTAAALSPLVGLAGEGTAVPMAVIVVTCGAIGILAAARAARPRPPA</sequence>
<dbReference type="Pfam" id="PF07690">
    <property type="entry name" value="MFS_1"/>
    <property type="match status" value="1"/>
</dbReference>
<feature type="transmembrane region" description="Helical" evidence="7">
    <location>
        <begin position="46"/>
        <end position="65"/>
    </location>
</feature>
<name>A0AAU0MIN5_9MICO</name>
<dbReference type="PANTHER" id="PTHR42718:SF9">
    <property type="entry name" value="MAJOR FACILITATOR SUPERFAMILY MULTIDRUG TRANSPORTER MFSC"/>
    <property type="match status" value="1"/>
</dbReference>
<dbReference type="KEGG" id="mliy:RYJ27_02495"/>
<feature type="transmembrane region" description="Helical" evidence="7">
    <location>
        <begin position="100"/>
        <end position="123"/>
    </location>
</feature>
<feature type="transmembrane region" description="Helical" evidence="7">
    <location>
        <begin position="167"/>
        <end position="186"/>
    </location>
</feature>
<evidence type="ECO:0000256" key="1">
    <source>
        <dbReference type="ARBA" id="ARBA00004651"/>
    </source>
</evidence>
<dbReference type="AlphaFoldDB" id="A0AAU0MIN5"/>
<feature type="transmembrane region" description="Helical" evidence="7">
    <location>
        <begin position="284"/>
        <end position="304"/>
    </location>
</feature>
<evidence type="ECO:0000256" key="2">
    <source>
        <dbReference type="ARBA" id="ARBA00022448"/>
    </source>
</evidence>
<dbReference type="PRINTS" id="PR01036">
    <property type="entry name" value="TCRTETB"/>
</dbReference>
<dbReference type="PROSITE" id="PS00216">
    <property type="entry name" value="SUGAR_TRANSPORT_1"/>
    <property type="match status" value="1"/>
</dbReference>
<accession>A0AAU0MIN5</accession>
<dbReference type="GO" id="GO:1990961">
    <property type="term" value="P:xenobiotic detoxification by transmembrane export across the plasma membrane"/>
    <property type="evidence" value="ECO:0007669"/>
    <property type="project" value="InterPro"/>
</dbReference>
<keyword evidence="2" id="KW-0813">Transport</keyword>
<keyword evidence="9" id="KW-1185">Reference proteome</keyword>
<comment type="subcellular location">
    <subcellularLocation>
        <location evidence="1">Cell membrane</location>
        <topology evidence="1">Multi-pass membrane protein</topology>
    </subcellularLocation>
</comment>
<feature type="transmembrane region" description="Helical" evidence="7">
    <location>
        <begin position="345"/>
        <end position="364"/>
    </location>
</feature>
<dbReference type="RefSeq" id="WP_330171201.1">
    <property type="nucleotide sequence ID" value="NZ_CP137080.1"/>
</dbReference>
<evidence type="ECO:0000256" key="4">
    <source>
        <dbReference type="ARBA" id="ARBA00022692"/>
    </source>
</evidence>
<feature type="transmembrane region" description="Helical" evidence="7">
    <location>
        <begin position="218"/>
        <end position="239"/>
    </location>
</feature>
<dbReference type="GO" id="GO:0005886">
    <property type="term" value="C:plasma membrane"/>
    <property type="evidence" value="ECO:0007669"/>
    <property type="project" value="UniProtKB-SubCell"/>
</dbReference>
<evidence type="ECO:0000313" key="8">
    <source>
        <dbReference type="EMBL" id="WOQ70111.1"/>
    </source>
</evidence>
<organism evidence="8 9">
    <name type="scientific">Microbacterium limosum</name>
    <dbReference type="NCBI Taxonomy" id="3079935"/>
    <lineage>
        <taxon>Bacteria</taxon>
        <taxon>Bacillati</taxon>
        <taxon>Actinomycetota</taxon>
        <taxon>Actinomycetes</taxon>
        <taxon>Micrococcales</taxon>
        <taxon>Microbacteriaceae</taxon>
        <taxon>Microbacterium</taxon>
    </lineage>
</organism>
<keyword evidence="6 7" id="KW-0472">Membrane</keyword>
<feature type="transmembrane region" description="Helical" evidence="7">
    <location>
        <begin position="370"/>
        <end position="389"/>
    </location>
</feature>
<dbReference type="SUPFAM" id="SSF103473">
    <property type="entry name" value="MFS general substrate transporter"/>
    <property type="match status" value="1"/>
</dbReference>
<dbReference type="PANTHER" id="PTHR42718">
    <property type="entry name" value="MAJOR FACILITATOR SUPERFAMILY MULTIDRUG TRANSPORTER MFSC"/>
    <property type="match status" value="1"/>
</dbReference>
<dbReference type="InterPro" id="IPR011701">
    <property type="entry name" value="MFS"/>
</dbReference>
<dbReference type="InterPro" id="IPR004812">
    <property type="entry name" value="Efflux_drug-R_Bcr/CmlA"/>
</dbReference>
<feature type="transmembrane region" description="Helical" evidence="7">
    <location>
        <begin position="135"/>
        <end position="161"/>
    </location>
</feature>
<dbReference type="GO" id="GO:0042910">
    <property type="term" value="F:xenobiotic transmembrane transporter activity"/>
    <property type="evidence" value="ECO:0007669"/>
    <property type="project" value="InterPro"/>
</dbReference>
<gene>
    <name evidence="8" type="ORF">RYJ27_02495</name>
</gene>